<feature type="domain" description="FAD dependent oxidoreductase" evidence="3">
    <location>
        <begin position="6"/>
        <end position="111"/>
    </location>
</feature>
<evidence type="ECO:0000256" key="1">
    <source>
        <dbReference type="ARBA" id="ARBA00023002"/>
    </source>
</evidence>
<dbReference type="SUPFAM" id="SSF51905">
    <property type="entry name" value="FAD/NAD(P)-binding domain"/>
    <property type="match status" value="1"/>
</dbReference>
<evidence type="ECO:0000256" key="2">
    <source>
        <dbReference type="SAM" id="Phobius"/>
    </source>
</evidence>
<sequence>MKSFEFIIIGGGIAGVITYLFLKEKTNKILLLDKKEILEGASGAAGAFLFPKIGLNDLYTKFINSSILEAIKFYNSIGINIHTKGVILLPRNEKDFEKFKRYQKEIELPFKKIKEGFYFDFGSVIDPDDLKKFSFNYEKIEVKKLQKKDEWVINNCIKTKNIILATGYEKIIDIPYIKIRPVWGERIEIKASYEDNELCSLDKCYFHKNCSVGKIEDIIKIGATHKRDCLDCFENIEEVKELIKKANEIVKIKEYEVLSIKGGFRAASIDYFPVVGKIIDIDKTLKENKYIIKGDRPRKIFYKEGLYIINGMGGRGFSNAVSCARRLVEYIFENKDLGFLDTKRQFIKWARKEGEEYVKSR</sequence>
<comment type="caution">
    <text evidence="4">The sequence shown here is derived from an EMBL/GenBank/DDBJ whole genome shotgun (WGS) entry which is preliminary data.</text>
</comment>
<gene>
    <name evidence="4" type="ORF">CMTB2_06096</name>
</gene>
<evidence type="ECO:0000313" key="5">
    <source>
        <dbReference type="Proteomes" id="UP000003288"/>
    </source>
</evidence>
<dbReference type="PANTHER" id="PTHR13847:SF289">
    <property type="entry name" value="GLYCINE OXIDASE"/>
    <property type="match status" value="1"/>
</dbReference>
<dbReference type="Proteomes" id="UP000003288">
    <property type="component" value="Unassembled WGS sequence"/>
</dbReference>
<keyword evidence="2" id="KW-0812">Transmembrane</keyword>
<dbReference type="Gene3D" id="3.30.9.10">
    <property type="entry name" value="D-Amino Acid Oxidase, subunit A, domain 2"/>
    <property type="match status" value="1"/>
</dbReference>
<dbReference type="RefSeq" id="WP_007475012.1">
    <property type="nucleotide sequence ID" value="NZ_ABCJ01000007.1"/>
</dbReference>
<keyword evidence="2" id="KW-0472">Membrane</keyword>
<keyword evidence="1" id="KW-0560">Oxidoreductase</keyword>
<dbReference type="Gene3D" id="3.50.50.60">
    <property type="entry name" value="FAD/NAD(P)-binding domain"/>
    <property type="match status" value="1"/>
</dbReference>
<dbReference type="AlphaFoldDB" id="A0AAI9AFK6"/>
<feature type="domain" description="FAD dependent oxidoreductase" evidence="3">
    <location>
        <begin position="138"/>
        <end position="329"/>
    </location>
</feature>
<feature type="transmembrane region" description="Helical" evidence="2">
    <location>
        <begin position="6"/>
        <end position="22"/>
    </location>
</feature>
<evidence type="ECO:0000259" key="3">
    <source>
        <dbReference type="Pfam" id="PF01266"/>
    </source>
</evidence>
<dbReference type="InterPro" id="IPR006076">
    <property type="entry name" value="FAD-dep_OxRdtase"/>
</dbReference>
<accession>A0AAI9AFK6</accession>
<organism evidence="4 5">
    <name type="scientific">Caminibacter mediatlanticus TB-2</name>
    <dbReference type="NCBI Taxonomy" id="391592"/>
    <lineage>
        <taxon>Bacteria</taxon>
        <taxon>Pseudomonadati</taxon>
        <taxon>Campylobacterota</taxon>
        <taxon>Epsilonproteobacteria</taxon>
        <taxon>Nautiliales</taxon>
        <taxon>Nautiliaceae</taxon>
        <taxon>Caminibacter</taxon>
    </lineage>
</organism>
<name>A0AAI9AFK6_9BACT</name>
<protein>
    <submittedName>
        <fullName evidence="4">FAD dependent oxidoreductase</fullName>
    </submittedName>
</protein>
<dbReference type="InterPro" id="IPR036188">
    <property type="entry name" value="FAD/NAD-bd_sf"/>
</dbReference>
<proteinExistence type="predicted"/>
<reference evidence="4 5" key="1">
    <citation type="journal article" date="2011" name="Stand. Genomic Sci.">
        <title>Draft genome sequence of Caminibacter mediatlanticus strain TB-2, an epsilonproteobacterium isolated from a deep-sea hydrothermal vent.</title>
        <authorList>
            <person name="Giovannelli D."/>
            <person name="Ferriera S."/>
            <person name="Johnson J."/>
            <person name="Kravitz S."/>
            <person name="Perez-Rodriguez I."/>
            <person name="Ricci J."/>
            <person name="O'Brien C."/>
            <person name="Voordeckers J.W."/>
            <person name="Bini E."/>
            <person name="Vetriani C."/>
        </authorList>
    </citation>
    <scope>NUCLEOTIDE SEQUENCE [LARGE SCALE GENOMIC DNA]</scope>
    <source>
        <strain evidence="4 5">TB-2</strain>
    </source>
</reference>
<evidence type="ECO:0000313" key="4">
    <source>
        <dbReference type="EMBL" id="EDM23246.1"/>
    </source>
</evidence>
<dbReference type="Pfam" id="PF01266">
    <property type="entry name" value="DAO"/>
    <property type="match status" value="2"/>
</dbReference>
<dbReference type="GO" id="GO:0005737">
    <property type="term" value="C:cytoplasm"/>
    <property type="evidence" value="ECO:0007669"/>
    <property type="project" value="TreeGrafter"/>
</dbReference>
<dbReference type="GO" id="GO:0016491">
    <property type="term" value="F:oxidoreductase activity"/>
    <property type="evidence" value="ECO:0007669"/>
    <property type="project" value="UniProtKB-KW"/>
</dbReference>
<keyword evidence="2" id="KW-1133">Transmembrane helix</keyword>
<dbReference type="EMBL" id="ABCJ01000007">
    <property type="protein sequence ID" value="EDM23246.1"/>
    <property type="molecule type" value="Genomic_DNA"/>
</dbReference>
<dbReference type="PANTHER" id="PTHR13847">
    <property type="entry name" value="SARCOSINE DEHYDROGENASE-RELATED"/>
    <property type="match status" value="1"/>
</dbReference>